<comment type="caution">
    <text evidence="1">The sequence shown here is derived from an EMBL/GenBank/DDBJ whole genome shotgun (WGS) entry which is preliminary data.</text>
</comment>
<reference evidence="2" key="1">
    <citation type="journal article" date="2023" name="G3 (Bethesda)">
        <title>Genome assembly and association tests identify interacting loci associated with vigor, precocity, and sex in interspecific pistachio rootstocks.</title>
        <authorList>
            <person name="Palmer W."/>
            <person name="Jacygrad E."/>
            <person name="Sagayaradj S."/>
            <person name="Cavanaugh K."/>
            <person name="Han R."/>
            <person name="Bertier L."/>
            <person name="Beede B."/>
            <person name="Kafkas S."/>
            <person name="Golino D."/>
            <person name="Preece J."/>
            <person name="Michelmore R."/>
        </authorList>
    </citation>
    <scope>NUCLEOTIDE SEQUENCE [LARGE SCALE GENOMIC DNA]</scope>
</reference>
<sequence>MDDGVEVRHGGLAMRQLGVAVTHCKLEPMVANFMKVLCSQEIYRYALMEMGLDAPELPMGMLSNVHLDRCKELLLEFTKTLKSMKETGQKAKAVWTDFSNRWFTLMHSTRPLIFRDYQELADYVAAPFETVQDITVASHLIGDISGATLDDPLSDRYKKLGCSISALNKDSDDYKMILNYLEKTYEPVKVADIEYEVSVENIFAVESSADPSLDEMKKLPNKVLIWCGTRSSNLLRHLHKGFLPAVCSLPVPGYMV</sequence>
<evidence type="ECO:0000313" key="1">
    <source>
        <dbReference type="EMBL" id="KAJ0075456.1"/>
    </source>
</evidence>
<dbReference type="Proteomes" id="UP001164250">
    <property type="component" value="Chromosome 15"/>
</dbReference>
<accession>A0ACC0ZQH2</accession>
<name>A0ACC0ZQH2_9ROSI</name>
<keyword evidence="2" id="KW-1185">Reference proteome</keyword>
<protein>
    <submittedName>
        <fullName evidence="1">Uncharacterized protein</fullName>
    </submittedName>
</protein>
<proteinExistence type="predicted"/>
<evidence type="ECO:0000313" key="2">
    <source>
        <dbReference type="Proteomes" id="UP001164250"/>
    </source>
</evidence>
<gene>
    <name evidence="1" type="ORF">Patl1_34985</name>
</gene>
<organism evidence="1 2">
    <name type="scientific">Pistacia atlantica</name>
    <dbReference type="NCBI Taxonomy" id="434234"/>
    <lineage>
        <taxon>Eukaryota</taxon>
        <taxon>Viridiplantae</taxon>
        <taxon>Streptophyta</taxon>
        <taxon>Embryophyta</taxon>
        <taxon>Tracheophyta</taxon>
        <taxon>Spermatophyta</taxon>
        <taxon>Magnoliopsida</taxon>
        <taxon>eudicotyledons</taxon>
        <taxon>Gunneridae</taxon>
        <taxon>Pentapetalae</taxon>
        <taxon>rosids</taxon>
        <taxon>malvids</taxon>
        <taxon>Sapindales</taxon>
        <taxon>Anacardiaceae</taxon>
        <taxon>Pistacia</taxon>
    </lineage>
</organism>
<dbReference type="EMBL" id="CM047910">
    <property type="protein sequence ID" value="KAJ0075456.1"/>
    <property type="molecule type" value="Genomic_DNA"/>
</dbReference>